<evidence type="ECO:0000259" key="2">
    <source>
        <dbReference type="Pfam" id="PF06819"/>
    </source>
</evidence>
<dbReference type="EMBL" id="CP013050">
    <property type="protein sequence ID" value="ALM75370.1"/>
    <property type="molecule type" value="Genomic_DNA"/>
</dbReference>
<feature type="transmembrane region" description="Helical" evidence="1">
    <location>
        <begin position="75"/>
        <end position="103"/>
    </location>
</feature>
<dbReference type="GeneID" id="26136699"/>
<proteinExistence type="predicted"/>
<protein>
    <recommendedName>
        <fullName evidence="2">Peptidase A24A-predicted C-terminal archaea domain-containing protein</fullName>
    </recommendedName>
</protein>
<sequence length="399" mass="45033">MELFLIAIGVVMGFLTSYTDIKTGFIYDNHLSALLYVLEKLRNPQDEQGMEGRIVVPAVEIGIIYYLYSGIKSNNILLALSGVIGFGVGFLIGYIIFFVGGWASGDTLILATYSALFPYASNFAKVRAPYSVYFPLHAFTIFFNSLISVFPFLFIYALASLIVKKKTDRLKAVFTENLTLTLELALWVMASLGFFIALQYYLGITLPLLIRWVGTLILIGILGKYKRAGNAIGIIAIAFFTYTIGHIFLLSFAKLLAVFYIFKVFFSIVKVLREEVLVERVPVEKLKEWDILGEWIYEKNGEILRDRESFTDKFKKALVAGNLSLLKLSYKNVIASPTAEGLTKEQIEKLKKLVEEGRLENEFIVRKAMPFAPALFLGFLISVFYGDLFWLLLQKMSGL</sequence>
<feature type="transmembrane region" description="Helical" evidence="1">
    <location>
        <begin position="208"/>
        <end position="225"/>
    </location>
</feature>
<dbReference type="AlphaFoldDB" id="A0A0S1XC52"/>
<keyword evidence="1" id="KW-0812">Transmembrane</keyword>
<keyword evidence="1" id="KW-0472">Membrane</keyword>
<dbReference type="STRING" id="55802.TBCH5v1_1453"/>
<dbReference type="PATRIC" id="fig|55802.8.peg.1431"/>
<reference evidence="3 4" key="1">
    <citation type="journal article" date="2016" name="Genome Announc.">
        <title>Complete genome sequence of the hyperthermophilic and piezophilic archaeon Thermococcus barophilus Ch5, capable of growth at the expense of hydrogenogenesis from carbon monoxide and formate.</title>
        <authorList>
            <person name="Oger P."/>
            <person name="Sokolova T.G."/>
            <person name="Kozhevnikova D.A."/>
            <person name="Taranov E.A."/>
            <person name="Vannier P."/>
            <person name="Lee H.S."/>
            <person name="Kwon K.K."/>
            <person name="Kang S.G."/>
            <person name="Lee J.H."/>
            <person name="Bonch-Osmolovskaya E.A."/>
            <person name="Lebedinsky A.V."/>
        </authorList>
    </citation>
    <scope>NUCLEOTIDE SEQUENCE [LARGE SCALE GENOMIC DNA]</scope>
    <source>
        <strain evidence="4">Ch5</strain>
    </source>
</reference>
<dbReference type="RefSeq" id="WP_056934026.1">
    <property type="nucleotide sequence ID" value="NZ_CP013050.1"/>
</dbReference>
<keyword evidence="1" id="KW-1133">Transmembrane helix</keyword>
<dbReference type="Pfam" id="PF06819">
    <property type="entry name" value="Arc_PepC"/>
    <property type="match status" value="1"/>
</dbReference>
<dbReference type="Gene3D" id="1.20.120.1220">
    <property type="match status" value="1"/>
</dbReference>
<feature type="domain" description="Peptidase A24A-predicted C-terminal archaea" evidence="2">
    <location>
        <begin position="255"/>
        <end position="364"/>
    </location>
</feature>
<feature type="transmembrane region" description="Helical" evidence="1">
    <location>
        <begin position="141"/>
        <end position="163"/>
    </location>
</feature>
<organism evidence="3 4">
    <name type="scientific">Thermococcus barophilus</name>
    <dbReference type="NCBI Taxonomy" id="55802"/>
    <lineage>
        <taxon>Archaea</taxon>
        <taxon>Methanobacteriati</taxon>
        <taxon>Methanobacteriota</taxon>
        <taxon>Thermococci</taxon>
        <taxon>Thermococcales</taxon>
        <taxon>Thermococcaceae</taxon>
        <taxon>Thermococcus</taxon>
    </lineage>
</organism>
<dbReference type="Proteomes" id="UP000066042">
    <property type="component" value="Chromosome"/>
</dbReference>
<dbReference type="InterPro" id="IPR009639">
    <property type="entry name" value="Pept_A24A_C_arc"/>
</dbReference>
<evidence type="ECO:0000256" key="1">
    <source>
        <dbReference type="SAM" id="Phobius"/>
    </source>
</evidence>
<feature type="transmembrane region" description="Helical" evidence="1">
    <location>
        <begin position="184"/>
        <end position="202"/>
    </location>
</feature>
<feature type="transmembrane region" description="Helical" evidence="1">
    <location>
        <begin position="232"/>
        <end position="249"/>
    </location>
</feature>
<feature type="transmembrane region" description="Helical" evidence="1">
    <location>
        <begin position="371"/>
        <end position="393"/>
    </location>
</feature>
<gene>
    <name evidence="3" type="ORF">TBCH5v1_1453</name>
</gene>
<feature type="transmembrane region" description="Helical" evidence="1">
    <location>
        <begin position="255"/>
        <end position="272"/>
    </location>
</feature>
<evidence type="ECO:0000313" key="4">
    <source>
        <dbReference type="Proteomes" id="UP000066042"/>
    </source>
</evidence>
<name>A0A0S1XC52_THEBA</name>
<evidence type="ECO:0000313" key="3">
    <source>
        <dbReference type="EMBL" id="ALM75370.1"/>
    </source>
</evidence>
<accession>A0A0S1XC52</accession>
<feature type="transmembrane region" description="Helical" evidence="1">
    <location>
        <begin position="50"/>
        <end position="68"/>
    </location>
</feature>